<dbReference type="AlphaFoldDB" id="I0K680"/>
<evidence type="ECO:0000313" key="9">
    <source>
        <dbReference type="Proteomes" id="UP000011058"/>
    </source>
</evidence>
<feature type="transmembrane region" description="Helical" evidence="7">
    <location>
        <begin position="45"/>
        <end position="63"/>
    </location>
</feature>
<keyword evidence="2 7" id="KW-0812">Transmembrane</keyword>
<dbReference type="KEGG" id="fae:FAES_1623"/>
<dbReference type="PANTHER" id="PTHR30518:SF2">
    <property type="entry name" value="ENDOLYTIC MUREIN TRANSGLYCOSYLASE"/>
    <property type="match status" value="1"/>
</dbReference>
<dbReference type="GO" id="GO:0008932">
    <property type="term" value="F:lytic endotransglycosylase activity"/>
    <property type="evidence" value="ECO:0007669"/>
    <property type="project" value="UniProtKB-UniRule"/>
</dbReference>
<feature type="site" description="Important for catalytic activity" evidence="7">
    <location>
        <position position="262"/>
    </location>
</feature>
<keyword evidence="3 7" id="KW-1133">Transmembrane helix</keyword>
<evidence type="ECO:0000256" key="4">
    <source>
        <dbReference type="ARBA" id="ARBA00023136"/>
    </source>
</evidence>
<protein>
    <recommendedName>
        <fullName evidence="7">Endolytic murein transglycosylase</fullName>
        <ecNumber evidence="7">4.2.2.29</ecNumber>
    </recommendedName>
    <alternativeName>
        <fullName evidence="7">Peptidoglycan lytic transglycosylase</fullName>
    </alternativeName>
    <alternativeName>
        <fullName evidence="7">Peptidoglycan polymerization terminase</fullName>
    </alternativeName>
</protein>
<comment type="catalytic activity">
    <reaction evidence="7">
        <text>a peptidoglycan chain = a peptidoglycan chain with N-acetyl-1,6-anhydromuramyl-[peptide] at the reducing end + a peptidoglycan chain with N-acetylglucosamine at the non-reducing end.</text>
        <dbReference type="EC" id="4.2.2.29"/>
    </reaction>
</comment>
<keyword evidence="5 7" id="KW-0456">Lyase</keyword>
<dbReference type="PATRIC" id="fig|1166018.3.peg.3359"/>
<dbReference type="EC" id="4.2.2.29" evidence="7"/>
<evidence type="ECO:0000313" key="8">
    <source>
        <dbReference type="EMBL" id="CCG99633.1"/>
    </source>
</evidence>
<dbReference type="Gene3D" id="3.30.1490.480">
    <property type="entry name" value="Endolytic murein transglycosylase"/>
    <property type="match status" value="1"/>
</dbReference>
<accession>I0K680</accession>
<dbReference type="GO" id="GO:0071555">
    <property type="term" value="P:cell wall organization"/>
    <property type="evidence" value="ECO:0007669"/>
    <property type="project" value="UniProtKB-KW"/>
</dbReference>
<dbReference type="InterPro" id="IPR003770">
    <property type="entry name" value="MLTG-like"/>
</dbReference>
<evidence type="ECO:0000256" key="6">
    <source>
        <dbReference type="ARBA" id="ARBA00023316"/>
    </source>
</evidence>
<dbReference type="EMBL" id="HE796683">
    <property type="protein sequence ID" value="CCG99633.1"/>
    <property type="molecule type" value="Genomic_DNA"/>
</dbReference>
<name>I0K680_9BACT</name>
<evidence type="ECO:0000256" key="1">
    <source>
        <dbReference type="ARBA" id="ARBA00022475"/>
    </source>
</evidence>
<keyword evidence="4 7" id="KW-0472">Membrane</keyword>
<dbReference type="eggNOG" id="COG1559">
    <property type="taxonomic scope" value="Bacteria"/>
</dbReference>
<proteinExistence type="inferred from homology"/>
<evidence type="ECO:0000256" key="5">
    <source>
        <dbReference type="ARBA" id="ARBA00023239"/>
    </source>
</evidence>
<evidence type="ECO:0000256" key="3">
    <source>
        <dbReference type="ARBA" id="ARBA00022989"/>
    </source>
</evidence>
<dbReference type="GO" id="GO:0009252">
    <property type="term" value="P:peptidoglycan biosynthetic process"/>
    <property type="evidence" value="ECO:0007669"/>
    <property type="project" value="UniProtKB-UniRule"/>
</dbReference>
<dbReference type="Gene3D" id="3.30.160.60">
    <property type="entry name" value="Classic Zinc Finger"/>
    <property type="match status" value="1"/>
</dbReference>
<evidence type="ECO:0000256" key="7">
    <source>
        <dbReference type="HAMAP-Rule" id="MF_02065"/>
    </source>
</evidence>
<sequence length="387" mass="44030">MQRLGKRLHEIVINGFWQGCTFVVAFDHPAEPSLSIMTLSRNTKIGLYVAFTVLFVSFSFYTWQLIKTPNLNTRADKDSAAESFSLYIPKGAIYESVIDSLKAHKMLDNEMSFRFVAKLMKYPERVKAGHYRIRPDMGNYDAIAKLRSGSQDPITLTFNNIRLKNDLIEKVGSRFAFGPEGLRPILNNADSCQKYGFDTTTIVCLFIPNSYELFWTVKPAAFMDRMATEYKKFWTADRKAKAAALGLSQTQVQTLASIVRAETIKSDEQPRVAGVYLNRLERGIKLEADPTVVFANNDFTIRRVLNKHLAFDSPYNTYRYAGLPPGPINLPPPSAIDAVLNPEKHDYLFFVAKADFSGYHTFSRNMTEHLANARIYQQALNQRKIMK</sequence>
<dbReference type="HAMAP" id="MF_02065">
    <property type="entry name" value="MltG"/>
    <property type="match status" value="1"/>
</dbReference>
<keyword evidence="6 7" id="KW-0961">Cell wall biogenesis/degradation</keyword>
<dbReference type="Pfam" id="PF02618">
    <property type="entry name" value="YceG"/>
    <property type="match status" value="1"/>
</dbReference>
<dbReference type="NCBIfam" id="TIGR00247">
    <property type="entry name" value="endolytic transglycosylase MltG"/>
    <property type="match status" value="1"/>
</dbReference>
<comment type="similarity">
    <text evidence="7">Belongs to the transglycosylase MltG family.</text>
</comment>
<dbReference type="HOGENOM" id="CLU_025574_2_0_10"/>
<comment type="subcellular location">
    <subcellularLocation>
        <location evidence="7">Cell membrane</location>
        <topology evidence="7">Single-pass membrane protein</topology>
    </subcellularLocation>
</comment>
<dbReference type="Proteomes" id="UP000011058">
    <property type="component" value="Chromosome"/>
</dbReference>
<evidence type="ECO:0000256" key="2">
    <source>
        <dbReference type="ARBA" id="ARBA00022692"/>
    </source>
</evidence>
<comment type="function">
    <text evidence="7">Functions as a peptidoglycan terminase that cleaves nascent peptidoglycan strands endolytically to terminate their elongation.</text>
</comment>
<dbReference type="PANTHER" id="PTHR30518">
    <property type="entry name" value="ENDOLYTIC MUREIN TRANSGLYCOSYLASE"/>
    <property type="match status" value="1"/>
</dbReference>
<dbReference type="STRING" id="1166018.FAES_1623"/>
<gene>
    <name evidence="7" type="primary">mltG</name>
    <name evidence="8" type="ORF">FAES_1623</name>
</gene>
<organism evidence="8 9">
    <name type="scientific">Fibrella aestuarina BUZ 2</name>
    <dbReference type="NCBI Taxonomy" id="1166018"/>
    <lineage>
        <taxon>Bacteria</taxon>
        <taxon>Pseudomonadati</taxon>
        <taxon>Bacteroidota</taxon>
        <taxon>Cytophagia</taxon>
        <taxon>Cytophagales</taxon>
        <taxon>Spirosomataceae</taxon>
        <taxon>Fibrella</taxon>
    </lineage>
</organism>
<reference evidence="8 9" key="1">
    <citation type="journal article" date="2012" name="J. Bacteriol.">
        <title>Genome Sequence of Fibrella aestuarina BUZ 2T, a Filamentous Marine Bacterium.</title>
        <authorList>
            <person name="Filippini M."/>
            <person name="Qi W."/>
            <person name="Blom J."/>
            <person name="Goesmann A."/>
            <person name="Smits T.H."/>
            <person name="Bagheri H.C."/>
        </authorList>
    </citation>
    <scope>NUCLEOTIDE SEQUENCE [LARGE SCALE GENOMIC DNA]</scope>
    <source>
        <strain evidence="9">BUZ 2T</strain>
    </source>
</reference>
<dbReference type="GO" id="GO:0005886">
    <property type="term" value="C:plasma membrane"/>
    <property type="evidence" value="ECO:0007669"/>
    <property type="project" value="UniProtKB-SubCell"/>
</dbReference>
<keyword evidence="1 7" id="KW-1003">Cell membrane</keyword>
<keyword evidence="9" id="KW-1185">Reference proteome</keyword>